<dbReference type="Pfam" id="PF04857">
    <property type="entry name" value="CAF1"/>
    <property type="match status" value="1"/>
</dbReference>
<evidence type="ECO:0000313" key="2">
    <source>
        <dbReference type="EMBL" id="VDO66227.1"/>
    </source>
</evidence>
<keyword evidence="3" id="KW-1185">Reference proteome</keyword>
<proteinExistence type="inferred from homology"/>
<reference evidence="4" key="1">
    <citation type="submission" date="2017-02" db="UniProtKB">
        <authorList>
            <consortium name="WormBaseParasite"/>
        </authorList>
    </citation>
    <scope>IDENTIFICATION</scope>
</reference>
<dbReference type="InterPro" id="IPR036397">
    <property type="entry name" value="RNaseH_sf"/>
</dbReference>
<evidence type="ECO:0000313" key="3">
    <source>
        <dbReference type="Proteomes" id="UP000268014"/>
    </source>
</evidence>
<dbReference type="SUPFAM" id="SSF53098">
    <property type="entry name" value="Ribonuclease H-like"/>
    <property type="match status" value="1"/>
</dbReference>
<accession>A0A0N4X099</accession>
<comment type="similarity">
    <text evidence="1">Belongs to the CAF1 family.</text>
</comment>
<dbReference type="STRING" id="6290.A0A0N4X099"/>
<protein>
    <submittedName>
        <fullName evidence="4">Poly(A)-specific ribonuclease</fullName>
    </submittedName>
</protein>
<dbReference type="GO" id="GO:0003676">
    <property type="term" value="F:nucleic acid binding"/>
    <property type="evidence" value="ECO:0007669"/>
    <property type="project" value="InterPro"/>
</dbReference>
<dbReference type="WBParaSite" id="HPLM_0001766801-mRNA-1">
    <property type="protein sequence ID" value="HPLM_0001766801-mRNA-1"/>
    <property type="gene ID" value="HPLM_0001766801"/>
</dbReference>
<sequence length="185" mass="21600">FVSYGVNYCNHRELADLKSQVTSGSIDLELLGTDFEDRMRLIKMRILLEIEERDVPDCHSSISSTETQLRRPLIINLYHGEVEDFDQGDAVWDRPVSPLEEAVMLYSLHEEYPYLEFQLDCERTILAEISGVSQIFQHLSVWKPPLIGHNCLLDLMYIYNCFEDDLPGVLFDYSFIFRVNKSLKR</sequence>
<dbReference type="InterPro" id="IPR012337">
    <property type="entry name" value="RNaseH-like_sf"/>
</dbReference>
<reference evidence="2 3" key="2">
    <citation type="submission" date="2018-11" db="EMBL/GenBank/DDBJ databases">
        <authorList>
            <consortium name="Pathogen Informatics"/>
        </authorList>
    </citation>
    <scope>NUCLEOTIDE SEQUENCE [LARGE SCALE GENOMIC DNA]</scope>
    <source>
        <strain evidence="2 3">MHpl1</strain>
    </source>
</reference>
<gene>
    <name evidence="2" type="ORF">HPLM_LOCUS17660</name>
</gene>
<evidence type="ECO:0000313" key="4">
    <source>
        <dbReference type="WBParaSite" id="HPLM_0001766801-mRNA-1"/>
    </source>
</evidence>
<dbReference type="Gene3D" id="3.30.420.10">
    <property type="entry name" value="Ribonuclease H-like superfamily/Ribonuclease H"/>
    <property type="match status" value="1"/>
</dbReference>
<dbReference type="OrthoDB" id="414075at2759"/>
<evidence type="ECO:0000256" key="1">
    <source>
        <dbReference type="ARBA" id="ARBA00008372"/>
    </source>
</evidence>
<dbReference type="Proteomes" id="UP000268014">
    <property type="component" value="Unassembled WGS sequence"/>
</dbReference>
<organism evidence="4">
    <name type="scientific">Haemonchus placei</name>
    <name type="common">Barber's pole worm</name>
    <dbReference type="NCBI Taxonomy" id="6290"/>
    <lineage>
        <taxon>Eukaryota</taxon>
        <taxon>Metazoa</taxon>
        <taxon>Ecdysozoa</taxon>
        <taxon>Nematoda</taxon>
        <taxon>Chromadorea</taxon>
        <taxon>Rhabditida</taxon>
        <taxon>Rhabditina</taxon>
        <taxon>Rhabditomorpha</taxon>
        <taxon>Strongyloidea</taxon>
        <taxon>Trichostrongylidae</taxon>
        <taxon>Haemonchus</taxon>
    </lineage>
</organism>
<dbReference type="InterPro" id="IPR006941">
    <property type="entry name" value="RNase_CAF1"/>
</dbReference>
<name>A0A0N4X099_HAEPC</name>
<dbReference type="AlphaFoldDB" id="A0A0N4X099"/>
<dbReference type="EMBL" id="UZAF01020088">
    <property type="protein sequence ID" value="VDO66227.1"/>
    <property type="molecule type" value="Genomic_DNA"/>
</dbReference>